<accession>A0AAV4PCK8</accession>
<comment type="caution">
    <text evidence="1">The sequence shown here is derived from an EMBL/GenBank/DDBJ whole genome shotgun (WGS) entry which is preliminary data.</text>
</comment>
<organism evidence="1 2">
    <name type="scientific">Caerostris extrusa</name>
    <name type="common">Bark spider</name>
    <name type="synonym">Caerostris bankana</name>
    <dbReference type="NCBI Taxonomy" id="172846"/>
    <lineage>
        <taxon>Eukaryota</taxon>
        <taxon>Metazoa</taxon>
        <taxon>Ecdysozoa</taxon>
        <taxon>Arthropoda</taxon>
        <taxon>Chelicerata</taxon>
        <taxon>Arachnida</taxon>
        <taxon>Araneae</taxon>
        <taxon>Araneomorphae</taxon>
        <taxon>Entelegynae</taxon>
        <taxon>Araneoidea</taxon>
        <taxon>Araneidae</taxon>
        <taxon>Caerostris</taxon>
    </lineage>
</organism>
<dbReference type="EMBL" id="BPLR01004308">
    <property type="protein sequence ID" value="GIX93891.1"/>
    <property type="molecule type" value="Genomic_DNA"/>
</dbReference>
<keyword evidence="2" id="KW-1185">Reference proteome</keyword>
<proteinExistence type="predicted"/>
<dbReference type="Proteomes" id="UP001054945">
    <property type="component" value="Unassembled WGS sequence"/>
</dbReference>
<evidence type="ECO:0000313" key="2">
    <source>
        <dbReference type="Proteomes" id="UP001054945"/>
    </source>
</evidence>
<evidence type="ECO:0000313" key="1">
    <source>
        <dbReference type="EMBL" id="GIX93891.1"/>
    </source>
</evidence>
<name>A0AAV4PCK8_CAEEX</name>
<dbReference type="AlphaFoldDB" id="A0AAV4PCK8"/>
<reference evidence="1 2" key="1">
    <citation type="submission" date="2021-06" db="EMBL/GenBank/DDBJ databases">
        <title>Caerostris extrusa draft genome.</title>
        <authorList>
            <person name="Kono N."/>
            <person name="Arakawa K."/>
        </authorList>
    </citation>
    <scope>NUCLEOTIDE SEQUENCE [LARGE SCALE GENOMIC DNA]</scope>
</reference>
<gene>
    <name evidence="1" type="ORF">CEXT_463541</name>
</gene>
<protein>
    <submittedName>
        <fullName evidence="1">Uncharacterized protein</fullName>
    </submittedName>
</protein>
<sequence>MNLHVHWSGLVEPVRCEWNDDIPLSGKRCSHSDPRSFAMRMAEVAFSLSYSPNPFTEGFSNLQIYLAHLQIGLKSREPPDWLHFVNFEPSYEIQPTLHQAAADVNESITPLNNRRIMILLAKIIIFLLLSHHCRGNFLSNKLFR</sequence>